<proteinExistence type="predicted"/>
<dbReference type="AlphaFoldDB" id="M8ASN9"/>
<reference evidence="1" key="1">
    <citation type="journal article" date="2013" name="Nature">
        <title>Draft genome of the wheat A-genome progenitor Triticum urartu.</title>
        <authorList>
            <person name="Ling H.Q."/>
            <person name="Zhao S."/>
            <person name="Liu D."/>
            <person name="Wang J."/>
            <person name="Sun H."/>
            <person name="Zhang C."/>
            <person name="Fan H."/>
            <person name="Li D."/>
            <person name="Dong L."/>
            <person name="Tao Y."/>
            <person name="Gao C."/>
            <person name="Wu H."/>
            <person name="Li Y."/>
            <person name="Cui Y."/>
            <person name="Guo X."/>
            <person name="Zheng S."/>
            <person name="Wang B."/>
            <person name="Yu K."/>
            <person name="Liang Q."/>
            <person name="Yang W."/>
            <person name="Lou X."/>
            <person name="Chen J."/>
            <person name="Feng M."/>
            <person name="Jian J."/>
            <person name="Zhang X."/>
            <person name="Luo G."/>
            <person name="Jiang Y."/>
            <person name="Liu J."/>
            <person name="Wang Z."/>
            <person name="Sha Y."/>
            <person name="Zhang B."/>
            <person name="Wu H."/>
            <person name="Tang D."/>
            <person name="Shen Q."/>
            <person name="Xue P."/>
            <person name="Zou S."/>
            <person name="Wang X."/>
            <person name="Liu X."/>
            <person name="Wang F."/>
            <person name="Yang Y."/>
            <person name="An X."/>
            <person name="Dong Z."/>
            <person name="Zhang K."/>
            <person name="Zhang X."/>
            <person name="Luo M.C."/>
            <person name="Dvorak J."/>
            <person name="Tong Y."/>
            <person name="Wang J."/>
            <person name="Yang H."/>
            <person name="Li Z."/>
            <person name="Wang D."/>
            <person name="Zhang A."/>
            <person name="Wang J."/>
        </authorList>
    </citation>
    <scope>NUCLEOTIDE SEQUENCE</scope>
</reference>
<gene>
    <name evidence="1" type="ORF">TRIUR3_13278</name>
</gene>
<dbReference type="EMBL" id="KD009631">
    <property type="protein sequence ID" value="EMS68210.1"/>
    <property type="molecule type" value="Genomic_DNA"/>
</dbReference>
<sequence length="110" mass="12023">MGRARKSCPVNQRRLGSPMSSDRDGRQLKQHLCSNCWSTAPPLWLASDRGGRQGGVVWEGRGVAHEVGGRGKMQHRGRPVLVAGAEGAGGMGDEEPVPQWKQWEGLRYCT</sequence>
<organism evidence="1">
    <name type="scientific">Triticum urartu</name>
    <name type="common">Red wild einkorn</name>
    <name type="synonym">Crithodium urartu</name>
    <dbReference type="NCBI Taxonomy" id="4572"/>
    <lineage>
        <taxon>Eukaryota</taxon>
        <taxon>Viridiplantae</taxon>
        <taxon>Streptophyta</taxon>
        <taxon>Embryophyta</taxon>
        <taxon>Tracheophyta</taxon>
        <taxon>Spermatophyta</taxon>
        <taxon>Magnoliopsida</taxon>
        <taxon>Liliopsida</taxon>
        <taxon>Poales</taxon>
        <taxon>Poaceae</taxon>
        <taxon>BOP clade</taxon>
        <taxon>Pooideae</taxon>
        <taxon>Triticodae</taxon>
        <taxon>Triticeae</taxon>
        <taxon>Triticinae</taxon>
        <taxon>Triticum</taxon>
    </lineage>
</organism>
<protein>
    <submittedName>
        <fullName evidence="1">Uncharacterized protein</fullName>
    </submittedName>
</protein>
<name>M8ASN9_TRIUA</name>
<evidence type="ECO:0000313" key="1">
    <source>
        <dbReference type="EMBL" id="EMS68210.1"/>
    </source>
</evidence>
<accession>M8ASN9</accession>